<feature type="transmembrane region" description="Helical" evidence="2">
    <location>
        <begin position="52"/>
        <end position="70"/>
    </location>
</feature>
<evidence type="ECO:0000313" key="4">
    <source>
        <dbReference type="Proteomes" id="UP001055429"/>
    </source>
</evidence>
<keyword evidence="2" id="KW-1133">Transmembrane helix</keyword>
<sequence length="727" mass="78454">MTARKPSLQQQALRLQNAARRRAALDTLAIGLPLTTGIVLLCLRIFGPEVAAAVAVGLLLATSITAAWRIRRLDRAWLVARLDAGAPPLEDSADLLFRDPAALKGFAALQRGRLERRTDALERMDLRPPWSRRPIVSAVLVGAAIGLAAAIWPSTQPVDAGRRVTPHSAGAPKVTRTRLRIVPPAYTGLPAREQPALDARAPEGSRIEWVIDMAPGPDAAQLVFPGAAAVTLARRGGGWRGATTLTASTLYRLEAQGLERQRLHRLNAVIDAAPVVRIVEPDAQLVLTRPGQTRWTPVFEVTDDYGVAPGAVLRIAVTRGEGENITVKHRTLPLTGRGDGRRKRFSVTLDLAREGLAPGGDMIVQLAARDNRAPAPQTVDGPSVILRWPSAQGLEGGLDGMVRQTLPAYFRSQRQIIIDAEALIADRRRIGADRFQSRSNALGADQAQLRLRYGQFMGEEAEGGGAGGIALPTNDAPSRPALPTNDAPAPAPAAAEADHDHADHDHADHDHAHDAGPPAFGSQMDVTAQFGHVHDTPEAATLFDPGTRDTLRQALNAMWGSERALRQGLPEDALPYAHRALELLKEAQQATRIFLARTGANLPPVDLSRRLSGDRDGIVGGAFAALPDRTADATAADVWRALQERPGPTGPLRLDALDRWVRDNRGRLQDPLALTAAIDTVRNEPDCRPCRARLRALLWTALDRPPPAVQRRTAPDARGRRYLEALQ</sequence>
<keyword evidence="4" id="KW-1185">Reference proteome</keyword>
<evidence type="ECO:0000256" key="1">
    <source>
        <dbReference type="SAM" id="MobiDB-lite"/>
    </source>
</evidence>
<evidence type="ECO:0000256" key="2">
    <source>
        <dbReference type="SAM" id="Phobius"/>
    </source>
</evidence>
<proteinExistence type="predicted"/>
<keyword evidence="2" id="KW-0812">Transmembrane</keyword>
<gene>
    <name evidence="3" type="ORF">M8231_05640</name>
</gene>
<feature type="transmembrane region" description="Helical" evidence="2">
    <location>
        <begin position="23"/>
        <end position="46"/>
    </location>
</feature>
<dbReference type="RefSeq" id="WP_250202425.1">
    <property type="nucleotide sequence ID" value="NZ_CP097649.1"/>
</dbReference>
<reference evidence="3" key="1">
    <citation type="submission" date="2022-05" db="EMBL/GenBank/DDBJ databases">
        <title>Brevundimonas albigilva TT17 genome sequence.</title>
        <authorList>
            <person name="Lee K."/>
            <person name="Son H."/>
        </authorList>
    </citation>
    <scope>NUCLEOTIDE SEQUENCE</scope>
    <source>
        <strain evidence="3">TT17</strain>
    </source>
</reference>
<dbReference type="Proteomes" id="UP001055429">
    <property type="component" value="Chromosome"/>
</dbReference>
<feature type="region of interest" description="Disordered" evidence="1">
    <location>
        <begin position="464"/>
        <end position="523"/>
    </location>
</feature>
<evidence type="ECO:0000313" key="3">
    <source>
        <dbReference type="EMBL" id="URI16461.1"/>
    </source>
</evidence>
<accession>A0ABY4SRI1</accession>
<feature type="transmembrane region" description="Helical" evidence="2">
    <location>
        <begin position="134"/>
        <end position="152"/>
    </location>
</feature>
<feature type="compositionally biased region" description="Low complexity" evidence="1">
    <location>
        <begin position="486"/>
        <end position="495"/>
    </location>
</feature>
<feature type="compositionally biased region" description="Basic and acidic residues" evidence="1">
    <location>
        <begin position="496"/>
        <end position="514"/>
    </location>
</feature>
<keyword evidence="2" id="KW-0472">Membrane</keyword>
<protein>
    <submittedName>
        <fullName evidence="3">DUF4175 domain-containing protein</fullName>
    </submittedName>
</protein>
<organism evidence="3 4">
    <name type="scientific">Brevundimonas albigilva</name>
    <dbReference type="NCBI Taxonomy" id="1312364"/>
    <lineage>
        <taxon>Bacteria</taxon>
        <taxon>Pseudomonadati</taxon>
        <taxon>Pseudomonadota</taxon>
        <taxon>Alphaproteobacteria</taxon>
        <taxon>Caulobacterales</taxon>
        <taxon>Caulobacteraceae</taxon>
        <taxon>Brevundimonas</taxon>
    </lineage>
</organism>
<name>A0ABY4SRI1_9CAUL</name>
<dbReference type="EMBL" id="CP097649">
    <property type="protein sequence ID" value="URI16461.1"/>
    <property type="molecule type" value="Genomic_DNA"/>
</dbReference>